<dbReference type="Gene3D" id="2.170.130.30">
    <property type="match status" value="1"/>
</dbReference>
<comment type="caution">
    <text evidence="2">The sequence shown here is derived from an EMBL/GenBank/DDBJ whole genome shotgun (WGS) entry which is preliminary data.</text>
</comment>
<sequence>MLWAVAALVAAIAVAAALYFAFGPKGAAGQKTITVDVVQLDGAETVHTITTEAEFLRGALEQEGIIAGEESDYGLFVTTVDGVTADDSQEQWWCFTKGGESLATGVDSTPIADGDTFEITLTEGY</sequence>
<reference evidence="2" key="2">
    <citation type="submission" date="2021-04" db="EMBL/GenBank/DDBJ databases">
        <authorList>
            <person name="Gilroy R."/>
        </authorList>
    </citation>
    <scope>NUCLEOTIDE SEQUENCE</scope>
    <source>
        <strain evidence="2">ChiHecec2B26-7398</strain>
    </source>
</reference>
<protein>
    <submittedName>
        <fullName evidence="2">DUF4430 domain-containing protein</fullName>
    </submittedName>
</protein>
<organism evidence="2 3">
    <name type="scientific">Candidatus Gemmiger excrementipullorum</name>
    <dbReference type="NCBI Taxonomy" id="2838610"/>
    <lineage>
        <taxon>Bacteria</taxon>
        <taxon>Bacillati</taxon>
        <taxon>Bacillota</taxon>
        <taxon>Clostridia</taxon>
        <taxon>Eubacteriales</taxon>
        <taxon>Gemmiger</taxon>
    </lineage>
</organism>
<name>A0A9D1Y1R9_9FIRM</name>
<evidence type="ECO:0000313" key="3">
    <source>
        <dbReference type="Proteomes" id="UP000886751"/>
    </source>
</evidence>
<reference evidence="2" key="1">
    <citation type="journal article" date="2021" name="PeerJ">
        <title>Extensive microbial diversity within the chicken gut microbiome revealed by metagenomics and culture.</title>
        <authorList>
            <person name="Gilroy R."/>
            <person name="Ravi A."/>
            <person name="Getino M."/>
            <person name="Pursley I."/>
            <person name="Horton D.L."/>
            <person name="Alikhan N.F."/>
            <person name="Baker D."/>
            <person name="Gharbi K."/>
            <person name="Hall N."/>
            <person name="Watson M."/>
            <person name="Adriaenssens E.M."/>
            <person name="Foster-Nyarko E."/>
            <person name="Jarju S."/>
            <person name="Secka A."/>
            <person name="Antonio M."/>
            <person name="Oren A."/>
            <person name="Chaudhuri R.R."/>
            <person name="La Ragione R."/>
            <person name="Hildebrand F."/>
            <person name="Pallen M.J."/>
        </authorList>
    </citation>
    <scope>NUCLEOTIDE SEQUENCE</scope>
    <source>
        <strain evidence="2">ChiHecec2B26-7398</strain>
    </source>
</reference>
<evidence type="ECO:0000259" key="1">
    <source>
        <dbReference type="Pfam" id="PF14478"/>
    </source>
</evidence>
<dbReference type="Pfam" id="PF14478">
    <property type="entry name" value="DUF4430"/>
    <property type="match status" value="1"/>
</dbReference>
<dbReference type="EMBL" id="DXEI01000115">
    <property type="protein sequence ID" value="HIX95299.1"/>
    <property type="molecule type" value="Genomic_DNA"/>
</dbReference>
<dbReference type="AlphaFoldDB" id="A0A9D1Y1R9"/>
<gene>
    <name evidence="2" type="ORF">H9846_07555</name>
</gene>
<dbReference type="Proteomes" id="UP000886751">
    <property type="component" value="Unassembled WGS sequence"/>
</dbReference>
<evidence type="ECO:0000313" key="2">
    <source>
        <dbReference type="EMBL" id="HIX95299.1"/>
    </source>
</evidence>
<accession>A0A9D1Y1R9</accession>
<dbReference type="InterPro" id="IPR027954">
    <property type="entry name" value="Transcobalamin-like_C"/>
</dbReference>
<feature type="domain" description="Transcobalamin-like C-terminal" evidence="1">
    <location>
        <begin position="59"/>
        <end position="122"/>
    </location>
</feature>
<proteinExistence type="predicted"/>